<evidence type="ECO:0000256" key="3">
    <source>
        <dbReference type="ARBA" id="ARBA00012438"/>
    </source>
</evidence>
<feature type="region of interest" description="Disordered" evidence="16">
    <location>
        <begin position="509"/>
        <end position="543"/>
    </location>
</feature>
<feature type="region of interest" description="Disordered" evidence="16">
    <location>
        <begin position="985"/>
        <end position="1055"/>
    </location>
</feature>
<evidence type="ECO:0000313" key="21">
    <source>
        <dbReference type="EMBL" id="RPB14210.1"/>
    </source>
</evidence>
<evidence type="ECO:0000259" key="20">
    <source>
        <dbReference type="PROSITE" id="PS50885"/>
    </source>
</evidence>
<dbReference type="PANTHER" id="PTHR43047:SF72">
    <property type="entry name" value="OSMOSENSING HISTIDINE PROTEIN KINASE SLN1"/>
    <property type="match status" value="1"/>
</dbReference>
<keyword evidence="4 14" id="KW-0597">Phosphoprotein</keyword>
<dbReference type="InterPro" id="IPR036890">
    <property type="entry name" value="HATPase_C_sf"/>
</dbReference>
<evidence type="ECO:0000313" key="22">
    <source>
        <dbReference type="Proteomes" id="UP000277580"/>
    </source>
</evidence>
<dbReference type="InterPro" id="IPR001789">
    <property type="entry name" value="Sig_transdc_resp-reg_receiver"/>
</dbReference>
<dbReference type="InParanoid" id="A0A3N4KUM4"/>
<keyword evidence="6 17" id="KW-0812">Transmembrane</keyword>
<keyword evidence="10 17" id="KW-1133">Transmembrane helix</keyword>
<evidence type="ECO:0000256" key="1">
    <source>
        <dbReference type="ARBA" id="ARBA00000085"/>
    </source>
</evidence>
<organism evidence="21 22">
    <name type="scientific">Morchella conica CCBAS932</name>
    <dbReference type="NCBI Taxonomy" id="1392247"/>
    <lineage>
        <taxon>Eukaryota</taxon>
        <taxon>Fungi</taxon>
        <taxon>Dikarya</taxon>
        <taxon>Ascomycota</taxon>
        <taxon>Pezizomycotina</taxon>
        <taxon>Pezizomycetes</taxon>
        <taxon>Pezizales</taxon>
        <taxon>Morchellaceae</taxon>
        <taxon>Morchella</taxon>
    </lineage>
</organism>
<feature type="coiled-coil region" evidence="15">
    <location>
        <begin position="605"/>
        <end position="643"/>
    </location>
</feature>
<evidence type="ECO:0000256" key="16">
    <source>
        <dbReference type="SAM" id="MobiDB-lite"/>
    </source>
</evidence>
<evidence type="ECO:0000256" key="9">
    <source>
        <dbReference type="ARBA" id="ARBA00022840"/>
    </source>
</evidence>
<dbReference type="Pfam" id="PF00072">
    <property type="entry name" value="Response_reg"/>
    <property type="match status" value="1"/>
</dbReference>
<feature type="compositionally biased region" description="Polar residues" evidence="16">
    <location>
        <begin position="520"/>
        <end position="530"/>
    </location>
</feature>
<keyword evidence="11" id="KW-0902">Two-component regulatory system</keyword>
<dbReference type="Pfam" id="PF02518">
    <property type="entry name" value="HATPase_c"/>
    <property type="match status" value="1"/>
</dbReference>
<dbReference type="PROSITE" id="PS50110">
    <property type="entry name" value="RESPONSE_REGULATORY"/>
    <property type="match status" value="1"/>
</dbReference>
<keyword evidence="8" id="KW-0418">Kinase</keyword>
<dbReference type="SUPFAM" id="SSF55874">
    <property type="entry name" value="ATPase domain of HSP90 chaperone/DNA topoisomerase II/histidine kinase"/>
    <property type="match status" value="2"/>
</dbReference>
<gene>
    <name evidence="21" type="ORF">P167DRAFT_572746</name>
</gene>
<comment type="catalytic activity">
    <reaction evidence="1">
        <text>ATP + protein L-histidine = ADP + protein N-phospho-L-histidine.</text>
        <dbReference type="EC" id="2.7.13.3"/>
    </reaction>
</comment>
<evidence type="ECO:0000256" key="11">
    <source>
        <dbReference type="ARBA" id="ARBA00023012"/>
    </source>
</evidence>
<dbReference type="SMART" id="SM00387">
    <property type="entry name" value="HATPase_c"/>
    <property type="match status" value="1"/>
</dbReference>
<dbReference type="FunFam" id="1.10.287.130:FF:000004">
    <property type="entry name" value="Ethylene receptor 1"/>
    <property type="match status" value="1"/>
</dbReference>
<feature type="compositionally biased region" description="Gly residues" evidence="16">
    <location>
        <begin position="1218"/>
        <end position="1227"/>
    </location>
</feature>
<dbReference type="SUPFAM" id="SSF52172">
    <property type="entry name" value="CheY-like"/>
    <property type="match status" value="1"/>
</dbReference>
<dbReference type="Gene3D" id="3.30.565.10">
    <property type="entry name" value="Histidine kinase-like ATPase, C-terminal domain"/>
    <property type="match status" value="1"/>
</dbReference>
<dbReference type="EMBL" id="ML119119">
    <property type="protein sequence ID" value="RPB14210.1"/>
    <property type="molecule type" value="Genomic_DNA"/>
</dbReference>
<feature type="compositionally biased region" description="Polar residues" evidence="16">
    <location>
        <begin position="1204"/>
        <end position="1216"/>
    </location>
</feature>
<feature type="region of interest" description="Disordered" evidence="16">
    <location>
        <begin position="1200"/>
        <end position="1272"/>
    </location>
</feature>
<dbReference type="Proteomes" id="UP000277580">
    <property type="component" value="Unassembled WGS sequence"/>
</dbReference>
<dbReference type="InterPro" id="IPR036097">
    <property type="entry name" value="HisK_dim/P_sf"/>
</dbReference>
<dbReference type="AlphaFoldDB" id="A0A3N4KUM4"/>
<dbReference type="EC" id="2.7.13.3" evidence="3"/>
<evidence type="ECO:0000256" key="13">
    <source>
        <dbReference type="ARBA" id="ARBA00023180"/>
    </source>
</evidence>
<evidence type="ECO:0000259" key="18">
    <source>
        <dbReference type="PROSITE" id="PS50109"/>
    </source>
</evidence>
<evidence type="ECO:0000256" key="8">
    <source>
        <dbReference type="ARBA" id="ARBA00022777"/>
    </source>
</evidence>
<dbReference type="FunCoup" id="A0A3N4KUM4">
    <property type="interactions" value="154"/>
</dbReference>
<dbReference type="InterPro" id="IPR003594">
    <property type="entry name" value="HATPase_dom"/>
</dbReference>
<keyword evidence="12 17" id="KW-0472">Membrane</keyword>
<protein>
    <recommendedName>
        <fullName evidence="3">histidine kinase</fullName>
        <ecNumber evidence="3">2.7.13.3</ecNumber>
    </recommendedName>
</protein>
<dbReference type="SMART" id="SM00388">
    <property type="entry name" value="HisKA"/>
    <property type="match status" value="1"/>
</dbReference>
<dbReference type="Pfam" id="PF00512">
    <property type="entry name" value="HisKA"/>
    <property type="match status" value="1"/>
</dbReference>
<feature type="transmembrane region" description="Helical" evidence="17">
    <location>
        <begin position="476"/>
        <end position="500"/>
    </location>
</feature>
<keyword evidence="5" id="KW-0808">Transferase</keyword>
<dbReference type="PRINTS" id="PR00344">
    <property type="entry name" value="BCTRLSENSOR"/>
</dbReference>
<accession>A0A3N4KUM4</accession>
<evidence type="ECO:0000256" key="10">
    <source>
        <dbReference type="ARBA" id="ARBA00022989"/>
    </source>
</evidence>
<evidence type="ECO:0000256" key="12">
    <source>
        <dbReference type="ARBA" id="ARBA00023136"/>
    </source>
</evidence>
<dbReference type="InterPro" id="IPR004358">
    <property type="entry name" value="Sig_transdc_His_kin-like_C"/>
</dbReference>
<evidence type="ECO:0000256" key="14">
    <source>
        <dbReference type="PROSITE-ProRule" id="PRU00169"/>
    </source>
</evidence>
<dbReference type="GO" id="GO:0007234">
    <property type="term" value="P:osmosensory signaling via phosphorelay pathway"/>
    <property type="evidence" value="ECO:0007669"/>
    <property type="project" value="UniProtKB-ARBA"/>
</dbReference>
<dbReference type="PANTHER" id="PTHR43047">
    <property type="entry name" value="TWO-COMPONENT HISTIDINE PROTEIN KINASE"/>
    <property type="match status" value="1"/>
</dbReference>
<dbReference type="CDD" id="cd00082">
    <property type="entry name" value="HisKA"/>
    <property type="match status" value="1"/>
</dbReference>
<evidence type="ECO:0000256" key="15">
    <source>
        <dbReference type="SAM" id="Coils"/>
    </source>
</evidence>
<reference evidence="21 22" key="1">
    <citation type="journal article" date="2018" name="Nat. Ecol. Evol.">
        <title>Pezizomycetes genomes reveal the molecular basis of ectomycorrhizal truffle lifestyle.</title>
        <authorList>
            <person name="Murat C."/>
            <person name="Payen T."/>
            <person name="Noel B."/>
            <person name="Kuo A."/>
            <person name="Morin E."/>
            <person name="Chen J."/>
            <person name="Kohler A."/>
            <person name="Krizsan K."/>
            <person name="Balestrini R."/>
            <person name="Da Silva C."/>
            <person name="Montanini B."/>
            <person name="Hainaut M."/>
            <person name="Levati E."/>
            <person name="Barry K.W."/>
            <person name="Belfiori B."/>
            <person name="Cichocki N."/>
            <person name="Clum A."/>
            <person name="Dockter R.B."/>
            <person name="Fauchery L."/>
            <person name="Guy J."/>
            <person name="Iotti M."/>
            <person name="Le Tacon F."/>
            <person name="Lindquist E.A."/>
            <person name="Lipzen A."/>
            <person name="Malagnac F."/>
            <person name="Mello A."/>
            <person name="Molinier V."/>
            <person name="Miyauchi S."/>
            <person name="Poulain J."/>
            <person name="Riccioni C."/>
            <person name="Rubini A."/>
            <person name="Sitrit Y."/>
            <person name="Splivallo R."/>
            <person name="Traeger S."/>
            <person name="Wang M."/>
            <person name="Zifcakova L."/>
            <person name="Wipf D."/>
            <person name="Zambonelli A."/>
            <person name="Paolocci F."/>
            <person name="Nowrousian M."/>
            <person name="Ottonello S."/>
            <person name="Baldrian P."/>
            <person name="Spatafora J.W."/>
            <person name="Henrissat B."/>
            <person name="Nagy L.G."/>
            <person name="Aury J.M."/>
            <person name="Wincker P."/>
            <person name="Grigoriev I.V."/>
            <person name="Bonfante P."/>
            <person name="Martin F.M."/>
        </authorList>
    </citation>
    <scope>NUCLEOTIDE SEQUENCE [LARGE SCALE GENOMIC DNA]</scope>
    <source>
        <strain evidence="21 22">CCBAS932</strain>
    </source>
</reference>
<dbReference type="PROSITE" id="PS50109">
    <property type="entry name" value="HIS_KIN"/>
    <property type="match status" value="1"/>
</dbReference>
<dbReference type="OrthoDB" id="60033at2759"/>
<evidence type="ECO:0000259" key="19">
    <source>
        <dbReference type="PROSITE" id="PS50110"/>
    </source>
</evidence>
<evidence type="ECO:0000256" key="7">
    <source>
        <dbReference type="ARBA" id="ARBA00022741"/>
    </source>
</evidence>
<feature type="transmembrane region" description="Helical" evidence="17">
    <location>
        <begin position="12"/>
        <end position="32"/>
    </location>
</feature>
<feature type="compositionally biased region" description="Polar residues" evidence="16">
    <location>
        <begin position="985"/>
        <end position="1026"/>
    </location>
</feature>
<dbReference type="GO" id="GO:0005524">
    <property type="term" value="F:ATP binding"/>
    <property type="evidence" value="ECO:0007669"/>
    <property type="project" value="UniProtKB-KW"/>
</dbReference>
<evidence type="ECO:0000256" key="2">
    <source>
        <dbReference type="ARBA" id="ARBA00004370"/>
    </source>
</evidence>
<keyword evidence="9" id="KW-0067">ATP-binding</keyword>
<evidence type="ECO:0000256" key="4">
    <source>
        <dbReference type="ARBA" id="ARBA00022553"/>
    </source>
</evidence>
<dbReference type="Gene3D" id="3.40.50.2300">
    <property type="match status" value="1"/>
</dbReference>
<dbReference type="InterPro" id="IPR005467">
    <property type="entry name" value="His_kinase_dom"/>
</dbReference>
<dbReference type="GO" id="GO:0000155">
    <property type="term" value="F:phosphorelay sensor kinase activity"/>
    <property type="evidence" value="ECO:0007669"/>
    <property type="project" value="InterPro"/>
</dbReference>
<dbReference type="PROSITE" id="PS50885">
    <property type="entry name" value="HAMP"/>
    <property type="match status" value="1"/>
</dbReference>
<keyword evidence="22" id="KW-1185">Reference proteome</keyword>
<dbReference type="FunFam" id="3.40.50.2300:FF:000289">
    <property type="entry name" value="Osmosensing histidine protein kinase SLN1"/>
    <property type="match status" value="1"/>
</dbReference>
<dbReference type="GO" id="GO:0009927">
    <property type="term" value="F:histidine phosphotransfer kinase activity"/>
    <property type="evidence" value="ECO:0007669"/>
    <property type="project" value="TreeGrafter"/>
</dbReference>
<dbReference type="InterPro" id="IPR011006">
    <property type="entry name" value="CheY-like_superfamily"/>
</dbReference>
<feature type="compositionally biased region" description="Low complexity" evidence="16">
    <location>
        <begin position="1228"/>
        <end position="1240"/>
    </location>
</feature>
<evidence type="ECO:0000256" key="17">
    <source>
        <dbReference type="SAM" id="Phobius"/>
    </source>
</evidence>
<feature type="domain" description="Histidine kinase" evidence="18">
    <location>
        <begin position="653"/>
        <end position="963"/>
    </location>
</feature>
<keyword evidence="7" id="KW-0547">Nucleotide-binding</keyword>
<dbReference type="SUPFAM" id="SSF47384">
    <property type="entry name" value="Homodimeric domain of signal transducing histidine kinase"/>
    <property type="match status" value="1"/>
</dbReference>
<keyword evidence="15" id="KW-0175">Coiled coil</keyword>
<evidence type="ECO:0000256" key="5">
    <source>
        <dbReference type="ARBA" id="ARBA00022679"/>
    </source>
</evidence>
<feature type="domain" description="Response regulatory" evidence="19">
    <location>
        <begin position="1074"/>
        <end position="1194"/>
    </location>
</feature>
<keyword evidence="13" id="KW-0325">Glycoprotein</keyword>
<dbReference type="InterPro" id="IPR003661">
    <property type="entry name" value="HisK_dim/P_dom"/>
</dbReference>
<feature type="region of interest" description="Disordered" evidence="16">
    <location>
        <begin position="811"/>
        <end position="837"/>
    </location>
</feature>
<feature type="compositionally biased region" description="Basic and acidic residues" evidence="16">
    <location>
        <begin position="1259"/>
        <end position="1272"/>
    </location>
</feature>
<sequence length="1272" mass="138413">MRIRIREQLSMLVAVTALVAVGVLAIVTWVHNYRLVLDVRSSRFSLTASLKAIQVAQSLTLLHNTVYAISTRAILQSALRRYQQGNNTYENWSRTLEDLQNSASASTGGFGEVLQVVVFDENLGNGIPGVSNGTITDDGTVVGGGNYTGITNNGTRLNYGFGLGSRIGLLNATGDNAAGVILPPTEDNAGGGPMLMNMSAEQLADVQYNATHGLPYHDGYPNALYPFADRRSITTPANYFTPKYIYDRKGLVLGPMMVNESFFMLSFTIPIINNTSASTLLGFITVVVNAKVVLDIITDTRGLGGTGQTVLVGPATASNIWEDPLLANRVEQSAGEEARGGSRSMMKRSHSAVAAMAGLVGRSLGLEKRDDSAVGDYEFRYLLPPGRDKSLVGQVRQLKQYTAVRRVFEHGVGGINGAGDDGDGGSSDLDTHNSEGRHVSVGYAIIDVVKNLTDWALLIEQDKSEAFQPINKLRNILIATVFGTFAVVIILVCPIAHFAVKPITRLKRATEKSMRPPSYTPTGSQSSQTAVDHDAAVQDDEERGRNRFYGMGEYLRQRAIRRDSSQSGDTGSGDGSEEIRRRAFRIPGKVRERRHIIHDELTDLTRTFNEMSEELVRQYENLEERVIERTKELEEQKKVAEAANQAKSLFVANITHELRTPLNGILGMCAVCMQEEEIPKIKRSLGIVYKSGELLLHLLTDLLTFSRNQVGHMAISLDEKEFKMTDITAQIIAIFENQAKESGIDLGISISPEKRVKEMVFWGDSNRILQVLINLVSNSLKFTPENGAIQIRMNLLQEIIPVPILDVPLRRGSSRNGSKNNHRGMQRLGSVATSPPTPIINISTQDTSSQGISSAAEHRAILTEKLQEQINHPSRPTSPPPGAKTYMFEFQVEDTGPGIPEHLQQKVFEPFVQGDLRLSKKHGGTGLGLSICLQLAKLMHGSIELKSLEKAGTTFTMRIPLKYVKEVTPSLLSEKDRANLSRTNSIIGTAHNHSGSNGSTEKGEQSQQIQETGSQKSGKSSVSFGKNNKPRLVGLSQPFFAPSMPPTGAETPSQEIKEMASRAAAEEDDGGMIRVLVAEDNKVNQEVVLKMLKLEEIYDVTIAKDGREAVDRIKEALNQGRSFHLVLMDIQMPNLDGIESTKIIRDMGYSAPIVALTAFAEESNVKDCLDAGMNYFLAKPIRRPQLKHVLKTYCSTIREEGQSGPMSDVSSATTTEKVGGGGAGGASLAGSSTRGSSVGMPTPPMGKGGPLAEEDEGESVGKDHKGKDEVQS</sequence>
<dbReference type="STRING" id="1392247.A0A3N4KUM4"/>
<dbReference type="GO" id="GO:0005886">
    <property type="term" value="C:plasma membrane"/>
    <property type="evidence" value="ECO:0007669"/>
    <property type="project" value="UniProtKB-ARBA"/>
</dbReference>
<name>A0A3N4KUM4_9PEZI</name>
<dbReference type="Gene3D" id="1.10.287.130">
    <property type="match status" value="1"/>
</dbReference>
<feature type="region of interest" description="Disordered" evidence="16">
    <location>
        <begin position="559"/>
        <end position="583"/>
    </location>
</feature>
<feature type="domain" description="HAMP" evidence="20">
    <location>
        <begin position="598"/>
        <end position="620"/>
    </location>
</feature>
<feature type="modified residue" description="4-aspartylphosphate" evidence="14">
    <location>
        <position position="1129"/>
    </location>
</feature>
<dbReference type="SMART" id="SM00448">
    <property type="entry name" value="REC"/>
    <property type="match status" value="1"/>
</dbReference>
<proteinExistence type="predicted"/>
<evidence type="ECO:0000256" key="6">
    <source>
        <dbReference type="ARBA" id="ARBA00022692"/>
    </source>
</evidence>
<dbReference type="CDD" id="cd17546">
    <property type="entry name" value="REC_hyHK_CKI1_RcsC-like"/>
    <property type="match status" value="1"/>
</dbReference>
<dbReference type="InterPro" id="IPR003660">
    <property type="entry name" value="HAMP_dom"/>
</dbReference>
<comment type="subcellular location">
    <subcellularLocation>
        <location evidence="2">Membrane</location>
    </subcellularLocation>
</comment>